<sequence length="87" mass="9833">MAEDVSEFPSQCPLNLSQGDHQSWAYIRSILFDPGSYELRNHSSKRVAANRPAHSRQILRLLQEVVAGQRAGSGFKVSSHSLRWLKK</sequence>
<keyword evidence="2" id="KW-1185">Reference proteome</keyword>
<gene>
    <name evidence="1" type="ORF">ABVK25_008630</name>
</gene>
<dbReference type="EMBL" id="JBHFEH010000039">
    <property type="protein sequence ID" value="KAL2051036.1"/>
    <property type="molecule type" value="Genomic_DNA"/>
</dbReference>
<name>A0ABR4B210_9LECA</name>
<evidence type="ECO:0000313" key="2">
    <source>
        <dbReference type="Proteomes" id="UP001590951"/>
    </source>
</evidence>
<dbReference type="Proteomes" id="UP001590951">
    <property type="component" value="Unassembled WGS sequence"/>
</dbReference>
<reference evidence="1 2" key="1">
    <citation type="submission" date="2024-09" db="EMBL/GenBank/DDBJ databases">
        <title>Rethinking Asexuality: The Enigmatic Case of Functional Sexual Genes in Lepraria (Stereocaulaceae).</title>
        <authorList>
            <person name="Doellman M."/>
            <person name="Sun Y."/>
            <person name="Barcenas-Pena A."/>
            <person name="Lumbsch H.T."/>
            <person name="Grewe F."/>
        </authorList>
    </citation>
    <scope>NUCLEOTIDE SEQUENCE [LARGE SCALE GENOMIC DNA]</scope>
    <source>
        <strain evidence="1 2">Grewe 0041</strain>
    </source>
</reference>
<proteinExistence type="predicted"/>
<evidence type="ECO:0000313" key="1">
    <source>
        <dbReference type="EMBL" id="KAL2051036.1"/>
    </source>
</evidence>
<accession>A0ABR4B210</accession>
<organism evidence="1 2">
    <name type="scientific">Lepraria finkii</name>
    <dbReference type="NCBI Taxonomy" id="1340010"/>
    <lineage>
        <taxon>Eukaryota</taxon>
        <taxon>Fungi</taxon>
        <taxon>Dikarya</taxon>
        <taxon>Ascomycota</taxon>
        <taxon>Pezizomycotina</taxon>
        <taxon>Lecanoromycetes</taxon>
        <taxon>OSLEUM clade</taxon>
        <taxon>Lecanoromycetidae</taxon>
        <taxon>Lecanorales</taxon>
        <taxon>Lecanorineae</taxon>
        <taxon>Stereocaulaceae</taxon>
        <taxon>Lepraria</taxon>
    </lineage>
</organism>
<protein>
    <submittedName>
        <fullName evidence="1">Uncharacterized protein</fullName>
    </submittedName>
</protein>
<comment type="caution">
    <text evidence="1">The sequence shown here is derived from an EMBL/GenBank/DDBJ whole genome shotgun (WGS) entry which is preliminary data.</text>
</comment>